<dbReference type="GeneID" id="24258468"/>
<evidence type="ECO:0000256" key="1">
    <source>
        <dbReference type="ARBA" id="ARBA00004651"/>
    </source>
</evidence>
<evidence type="ECO:0000256" key="4">
    <source>
        <dbReference type="ARBA" id="ARBA00022989"/>
    </source>
</evidence>
<dbReference type="eggNOG" id="COG0795">
    <property type="taxonomic scope" value="Bacteria"/>
</dbReference>
<dbReference type="OrthoDB" id="9798468at2"/>
<dbReference type="InterPro" id="IPR030923">
    <property type="entry name" value="LptG"/>
</dbReference>
<keyword evidence="8" id="KW-1185">Reference proteome</keyword>
<dbReference type="EMBL" id="HG938353">
    <property type="protein sequence ID" value="CDN47247.1"/>
    <property type="molecule type" value="Genomic_DNA"/>
</dbReference>
<keyword evidence="3 6" id="KW-0812">Transmembrane</keyword>
<dbReference type="GO" id="GO:0055085">
    <property type="term" value="P:transmembrane transport"/>
    <property type="evidence" value="ECO:0007669"/>
    <property type="project" value="InterPro"/>
</dbReference>
<dbReference type="PATRIC" id="fig|1028800.3.peg.1075"/>
<keyword evidence="4 6" id="KW-1133">Transmembrane helix</keyword>
<dbReference type="GO" id="GO:0015920">
    <property type="term" value="P:lipopolysaccharide transport"/>
    <property type="evidence" value="ECO:0007669"/>
    <property type="project" value="TreeGrafter"/>
</dbReference>
<accession>A0A068SLW1</accession>
<sequence length="362" mass="40086">MIFTTLGRYFFRRYIVTALWFLLGVSAIIFLADFSETSRRMSGFTGYTVSTGLLMTAMRLPLILQQIIPTLSLFIGMTVLIALNRRYELVVTRAAGISVWQFVSPFVIGAFLIGLATLFVVNPLAAWGQRESASMEASWREASNRSRASAFIPWIRQISGDDDTIIGAKSYQEKGTLLVDVVVFQFDKDGRVALRQDAKTAKLENGYWLLKEVLENRPGEIPVRRETAQVRTNLKQEYIQESLAQPDTVAFFDLSRKIEVSKSFGIPTKALETQYHSLLSLPILLVAMTLIAATVSLKFSRFAQSRSVILGGIVSGFVLYVVTVLVKAFGSSGAIPPFVAVWIPVIVATALGTTILLHQEDG</sequence>
<feature type="transmembrane region" description="Helical" evidence="6">
    <location>
        <begin position="309"/>
        <end position="329"/>
    </location>
</feature>
<protein>
    <submittedName>
        <fullName evidence="7">Permease YjgP/YjgQ family protein</fullName>
    </submittedName>
</protein>
<dbReference type="HOGENOM" id="CLU_028799_2_0_5"/>
<dbReference type="PANTHER" id="PTHR33529:SF2">
    <property type="entry name" value="LIPOPOLYSACCHARIDE EXPORT SYSTEM PERMEASE PROTEIN LPTG"/>
    <property type="match status" value="1"/>
</dbReference>
<evidence type="ECO:0000313" key="7">
    <source>
        <dbReference type="EMBL" id="CDN47247.1"/>
    </source>
</evidence>
<dbReference type="Proteomes" id="UP000028181">
    <property type="component" value="Chromosome I"/>
</dbReference>
<evidence type="ECO:0000256" key="5">
    <source>
        <dbReference type="ARBA" id="ARBA00023136"/>
    </source>
</evidence>
<dbReference type="GO" id="GO:0043190">
    <property type="term" value="C:ATP-binding cassette (ABC) transporter complex"/>
    <property type="evidence" value="ECO:0007669"/>
    <property type="project" value="InterPro"/>
</dbReference>
<feature type="transmembrane region" description="Helical" evidence="6">
    <location>
        <begin position="12"/>
        <end position="32"/>
    </location>
</feature>
<dbReference type="Pfam" id="PF03739">
    <property type="entry name" value="LptF_LptG"/>
    <property type="match status" value="1"/>
</dbReference>
<keyword evidence="2" id="KW-1003">Cell membrane</keyword>
<dbReference type="AlphaFoldDB" id="A0A068SLW1"/>
<evidence type="ECO:0000256" key="2">
    <source>
        <dbReference type="ARBA" id="ARBA00022475"/>
    </source>
</evidence>
<feature type="transmembrane region" description="Helical" evidence="6">
    <location>
        <begin position="95"/>
        <end position="121"/>
    </location>
</feature>
<dbReference type="PANTHER" id="PTHR33529">
    <property type="entry name" value="SLR0882 PROTEIN-RELATED"/>
    <property type="match status" value="1"/>
</dbReference>
<evidence type="ECO:0000256" key="6">
    <source>
        <dbReference type="SAM" id="Phobius"/>
    </source>
</evidence>
<keyword evidence="5 6" id="KW-0472">Membrane</keyword>
<comment type="subcellular location">
    <subcellularLocation>
        <location evidence="1">Cell membrane</location>
        <topology evidence="1">Multi-pass membrane protein</topology>
    </subcellularLocation>
</comment>
<feature type="transmembrane region" description="Helical" evidence="6">
    <location>
        <begin position="335"/>
        <end position="357"/>
    </location>
</feature>
<dbReference type="NCBIfam" id="TIGR04408">
    <property type="entry name" value="LptG_lptG"/>
    <property type="match status" value="1"/>
</dbReference>
<reference evidence="8" key="1">
    <citation type="journal article" date="2014" name="BMC Genomics">
        <title>Genome sequencing of two Neorhizobium galegae strains reveals a noeT gene responsible for the unusual acetylation of the nodulation factors.</title>
        <authorList>
            <person name="Osterman J."/>
            <person name="Marsh J."/>
            <person name="Laine P.K."/>
            <person name="Zeng Z."/>
            <person name="Alatalo E."/>
            <person name="Sullivan J.T."/>
            <person name="Young J.P."/>
            <person name="Thomas-Oates J."/>
            <person name="Paulin L."/>
            <person name="Lindstrom K."/>
        </authorList>
    </citation>
    <scope>NUCLEOTIDE SEQUENCE [LARGE SCALE GENOMIC DNA]</scope>
    <source>
        <strain evidence="8">HAMBI 540</strain>
    </source>
</reference>
<proteinExistence type="predicted"/>
<dbReference type="KEGG" id="ngg:RG540_CH10590"/>
<feature type="transmembrane region" description="Helical" evidence="6">
    <location>
        <begin position="63"/>
        <end position="83"/>
    </location>
</feature>
<organism evidence="7 8">
    <name type="scientific">Neorhizobium galegae bv. orientalis str. HAMBI 540</name>
    <dbReference type="NCBI Taxonomy" id="1028800"/>
    <lineage>
        <taxon>Bacteria</taxon>
        <taxon>Pseudomonadati</taxon>
        <taxon>Pseudomonadota</taxon>
        <taxon>Alphaproteobacteria</taxon>
        <taxon>Hyphomicrobiales</taxon>
        <taxon>Rhizobiaceae</taxon>
        <taxon>Rhizobium/Agrobacterium group</taxon>
        <taxon>Neorhizobium</taxon>
    </lineage>
</organism>
<dbReference type="RefSeq" id="WP_038585384.1">
    <property type="nucleotide sequence ID" value="NZ_HG938353.1"/>
</dbReference>
<feature type="transmembrane region" description="Helical" evidence="6">
    <location>
        <begin position="278"/>
        <end position="297"/>
    </location>
</feature>
<evidence type="ECO:0000313" key="8">
    <source>
        <dbReference type="Proteomes" id="UP000028181"/>
    </source>
</evidence>
<name>A0A068SLW1_NEOGA</name>
<gene>
    <name evidence="7" type="ORF">RG540_CH10590</name>
</gene>
<dbReference type="InterPro" id="IPR005495">
    <property type="entry name" value="LptG/LptF_permease"/>
</dbReference>
<evidence type="ECO:0000256" key="3">
    <source>
        <dbReference type="ARBA" id="ARBA00022692"/>
    </source>
</evidence>